<dbReference type="EMBL" id="POSP01000003">
    <property type="protein sequence ID" value="PND37263.1"/>
    <property type="molecule type" value="Genomic_DNA"/>
</dbReference>
<proteinExistence type="predicted"/>
<accession>A0A2N8KUY5</accession>
<organism evidence="3 4">
    <name type="scientific">Kinneretia aquatilis</name>
    <dbReference type="NCBI Taxonomy" id="2070761"/>
    <lineage>
        <taxon>Bacteria</taxon>
        <taxon>Pseudomonadati</taxon>
        <taxon>Pseudomonadota</taxon>
        <taxon>Betaproteobacteria</taxon>
        <taxon>Burkholderiales</taxon>
        <taxon>Sphaerotilaceae</taxon>
        <taxon>Roseateles</taxon>
    </lineage>
</organism>
<keyword evidence="2" id="KW-0472">Membrane</keyword>
<evidence type="ECO:0000313" key="3">
    <source>
        <dbReference type="EMBL" id="PND37263.1"/>
    </source>
</evidence>
<evidence type="ECO:0000256" key="2">
    <source>
        <dbReference type="SAM" id="Phobius"/>
    </source>
</evidence>
<dbReference type="OrthoDB" id="9802763at2"/>
<feature type="region of interest" description="Disordered" evidence="1">
    <location>
        <begin position="45"/>
        <end position="66"/>
    </location>
</feature>
<evidence type="ECO:0000256" key="1">
    <source>
        <dbReference type="SAM" id="MobiDB-lite"/>
    </source>
</evidence>
<dbReference type="InterPro" id="IPR004714">
    <property type="entry name" value="Cyt_oxidase_maturation_cbb3"/>
</dbReference>
<dbReference type="NCBIfam" id="TIGR00847">
    <property type="entry name" value="ccoS"/>
    <property type="match status" value="1"/>
</dbReference>
<dbReference type="Pfam" id="PF03597">
    <property type="entry name" value="FixS"/>
    <property type="match status" value="1"/>
</dbReference>
<dbReference type="PANTHER" id="PTHR41532:SF1">
    <property type="entry name" value="FIXS PROTEIN"/>
    <property type="match status" value="1"/>
</dbReference>
<feature type="transmembrane region" description="Helical" evidence="2">
    <location>
        <begin position="6"/>
        <end position="26"/>
    </location>
</feature>
<protein>
    <submittedName>
        <fullName evidence="3">Cbb3-type cytochrome oxidase assembly protein CcoS</fullName>
    </submittedName>
</protein>
<dbReference type="Proteomes" id="UP000235916">
    <property type="component" value="Unassembled WGS sequence"/>
</dbReference>
<gene>
    <name evidence="3" type="primary">ccoS</name>
    <name evidence="3" type="ORF">C1O66_06775</name>
</gene>
<evidence type="ECO:0000313" key="4">
    <source>
        <dbReference type="Proteomes" id="UP000235916"/>
    </source>
</evidence>
<keyword evidence="2" id="KW-0812">Transmembrane</keyword>
<sequence>MEVLYLLIPVSVLLVLVIVGVFGWAINNGQLEDLEREGVRILEEAAGVDEGQSSAPGAGKESPSSN</sequence>
<comment type="caution">
    <text evidence="3">The sequence shown here is derived from an EMBL/GenBank/DDBJ whole genome shotgun (WGS) entry which is preliminary data.</text>
</comment>
<dbReference type="AlphaFoldDB" id="A0A2N8KUY5"/>
<keyword evidence="4" id="KW-1185">Reference proteome</keyword>
<dbReference type="RefSeq" id="WP_102767181.1">
    <property type="nucleotide sequence ID" value="NZ_POSP01000003.1"/>
</dbReference>
<reference evidence="3 4" key="1">
    <citation type="submission" date="2018-01" db="EMBL/GenBank/DDBJ databases">
        <title>Draft genome sequence of Paucibacter aquatile CR182 isolated from freshwater of the Nakdong River.</title>
        <authorList>
            <person name="Choi A."/>
            <person name="Chung E.J."/>
        </authorList>
    </citation>
    <scope>NUCLEOTIDE SEQUENCE [LARGE SCALE GENOMIC DNA]</scope>
    <source>
        <strain evidence="3 4">CR182</strain>
    </source>
</reference>
<name>A0A2N8KUY5_9BURK</name>
<dbReference type="PANTHER" id="PTHR41532">
    <property type="entry name" value="FIXS PROTEIN"/>
    <property type="match status" value="1"/>
</dbReference>
<keyword evidence="2" id="KW-1133">Transmembrane helix</keyword>